<sequence>MYKLMIFNQNLSRNNFRNFFSISYLSDFIKNSSCKVKAIILTSFMRNSTNFIIHFLHDNFIIQNRTISQTCFSSNCFKWFNFYNCLKHRLNISKQFACLFKVYRGN</sequence>
<reference evidence="4" key="1">
    <citation type="journal article" date="1990" name="Appl. Environ. Microbiol.">
        <title>Molecular characterization of promoters of the Lactococcus lactis subsp. cremoris temperate bacteriophage BK5-T and identification of a phage gene implicated in the regulation of promoter activity.</title>
        <authorList>
            <person name="Lakshmidevi G."/>
            <person name="Davidson B.E."/>
            <person name="Hillier A.J."/>
        </authorList>
    </citation>
    <scope>NUCLEOTIDE SEQUENCE [LARGE SCALE GENOMIC DNA]</scope>
</reference>
<dbReference type="RefSeq" id="NP_116495.1">
    <property type="nucleotide sequence ID" value="NC_002796.1"/>
</dbReference>
<name>Q94MB2_9CAUD</name>
<proteinExistence type="evidence at transcript level"/>
<dbReference type="EMBL" id="AJ245616">
    <property type="protein sequence ID" value="CAC80144.1"/>
    <property type="molecule type" value="mRNA"/>
</dbReference>
<dbReference type="Proteomes" id="UP000001781">
    <property type="component" value="Genome"/>
</dbReference>
<protein>
    <submittedName>
        <fullName evidence="1">Uncharacterized protein</fullName>
    </submittedName>
</protein>
<accession>Q94MB2</accession>
<reference evidence="4" key="2">
    <citation type="journal article" date="1995" name="Appl. Environ. Microbiol.">
        <title>Sequence analysis of the Lactococcus lactis temperate bacteriophage BK5-T and demonstration that the phage DNA has cohesive ends.</title>
        <authorList>
            <person name="Boyce J.D."/>
            <person name="Davidson B.E."/>
            <person name="Hillier A.J."/>
        </authorList>
    </citation>
    <scope>NUCLEOTIDE SEQUENCE [LARGE SCALE GENOMIC DNA]</scope>
</reference>
<dbReference type="RefSeq" id="YP_010133223.1">
    <property type="nucleotide sequence ID" value="NC_056724.1"/>
</dbReference>
<evidence type="ECO:0000313" key="2">
    <source>
        <dbReference type="EMBL" id="CAC80144.1"/>
    </source>
</evidence>
<organism evidence="1 4">
    <name type="scientific">Lactococcus phage BK5-T</name>
    <dbReference type="NCBI Taxonomy" id="31754"/>
    <lineage>
        <taxon>Viruses</taxon>
        <taxon>Duplodnaviria</taxon>
        <taxon>Heunggongvirae</taxon>
        <taxon>Uroviricota</taxon>
        <taxon>Caudoviricetes</taxon>
        <taxon>Sandinevirus</taxon>
        <taxon>Sandinevirus BK5T</taxon>
    </lineage>
</organism>
<evidence type="ECO:0000313" key="1">
    <source>
        <dbReference type="EMBL" id="AAK56803.1"/>
    </source>
</evidence>
<keyword evidence="3" id="KW-1185">Reference proteome</keyword>
<evidence type="ECO:0000313" key="4">
    <source>
        <dbReference type="Proteomes" id="UP000001781"/>
    </source>
</evidence>
<dbReference type="GeneID" id="921296"/>
<dbReference type="Proteomes" id="UP000001720">
    <property type="component" value="Segment"/>
</dbReference>
<dbReference type="KEGG" id="vg:921296"/>
<dbReference type="EMBL" id="AF176025">
    <property type="protein sequence ID" value="AAK56803.1"/>
    <property type="molecule type" value="Genomic_DNA"/>
</dbReference>
<evidence type="ECO:0000313" key="3">
    <source>
        <dbReference type="Proteomes" id="UP000001720"/>
    </source>
</evidence>
<reference evidence="1 4" key="4">
    <citation type="journal article" date="2001" name="Virology">
        <title>Comparative genomics of lactococcal phages: insight from the complete genome sequence of Lactococcus lactis phage BK5-T.</title>
        <authorList>
            <person name="Desiere F."/>
            <person name="Mahanivong C."/>
            <person name="Hillier A.J."/>
            <person name="Chandry P.S."/>
            <person name="Davidson B.E."/>
            <person name="Brussow H."/>
        </authorList>
    </citation>
    <scope>NUCLEOTIDE SEQUENCE</scope>
</reference>
<reference evidence="2 3" key="3">
    <citation type="submission" date="1999-08" db="EMBL/GenBank/DDBJ databases">
        <title>Analysis of the sequence, cos site and structural proteins of the Lactococcus lactis temperate bacteriophage BK5-T.</title>
        <authorList>
            <person name="Mahanivong C."/>
            <person name="Boyce J.D."/>
            <person name="Davidson B.E."/>
            <person name="Hillier A.J."/>
        </authorList>
    </citation>
    <scope>NUCLEOTIDE SEQUENCE [LARGE SCALE GENOMIC DNA]</scope>
</reference>
<dbReference type="GeneID" id="65974440"/>
<dbReference type="KEGG" id="vg:65974440"/>